<dbReference type="InterPro" id="IPR012910">
    <property type="entry name" value="Plug_dom"/>
</dbReference>
<dbReference type="NCBIfam" id="TIGR04056">
    <property type="entry name" value="OMP_RagA_SusC"/>
    <property type="match status" value="1"/>
</dbReference>
<dbReference type="InterPro" id="IPR023997">
    <property type="entry name" value="TonB-dep_OMP_SusC/RagA_CS"/>
</dbReference>
<evidence type="ECO:0000256" key="1">
    <source>
        <dbReference type="ARBA" id="ARBA00004571"/>
    </source>
</evidence>
<accession>A0ABU8NPQ1</accession>
<dbReference type="Pfam" id="PF07715">
    <property type="entry name" value="Plug"/>
    <property type="match status" value="1"/>
</dbReference>
<dbReference type="InterPro" id="IPR039426">
    <property type="entry name" value="TonB-dep_rcpt-like"/>
</dbReference>
<name>A0ABU8NPQ1_9SPHI</name>
<organism evidence="10 11">
    <name type="scientific">Pedobacter panaciterrae</name>
    <dbReference type="NCBI Taxonomy" id="363849"/>
    <lineage>
        <taxon>Bacteria</taxon>
        <taxon>Pseudomonadati</taxon>
        <taxon>Bacteroidota</taxon>
        <taxon>Sphingobacteriia</taxon>
        <taxon>Sphingobacteriales</taxon>
        <taxon>Sphingobacteriaceae</taxon>
        <taxon>Pedobacter</taxon>
    </lineage>
</organism>
<evidence type="ECO:0000259" key="9">
    <source>
        <dbReference type="Pfam" id="PF07715"/>
    </source>
</evidence>
<keyword evidence="2 7" id="KW-0813">Transport</keyword>
<dbReference type="RefSeq" id="WP_172661254.1">
    <property type="nucleotide sequence ID" value="NZ_CBFGNQ010000014.1"/>
</dbReference>
<evidence type="ECO:0000256" key="8">
    <source>
        <dbReference type="SAM" id="SignalP"/>
    </source>
</evidence>
<dbReference type="Pfam" id="PF13715">
    <property type="entry name" value="CarbopepD_reg_2"/>
    <property type="match status" value="1"/>
</dbReference>
<dbReference type="Proteomes" id="UP001378956">
    <property type="component" value="Unassembled WGS sequence"/>
</dbReference>
<comment type="subcellular location">
    <subcellularLocation>
        <location evidence="1 7">Cell outer membrane</location>
        <topology evidence="1 7">Multi-pass membrane protein</topology>
    </subcellularLocation>
</comment>
<comment type="similarity">
    <text evidence="7">Belongs to the TonB-dependent receptor family.</text>
</comment>
<keyword evidence="6 7" id="KW-0998">Cell outer membrane</keyword>
<dbReference type="NCBIfam" id="TIGR04057">
    <property type="entry name" value="SusC_RagA_signa"/>
    <property type="match status" value="1"/>
</dbReference>
<evidence type="ECO:0000256" key="4">
    <source>
        <dbReference type="ARBA" id="ARBA00022692"/>
    </source>
</evidence>
<dbReference type="Gene3D" id="2.60.40.1120">
    <property type="entry name" value="Carboxypeptidase-like, regulatory domain"/>
    <property type="match status" value="1"/>
</dbReference>
<keyword evidence="3 7" id="KW-1134">Transmembrane beta strand</keyword>
<evidence type="ECO:0000256" key="6">
    <source>
        <dbReference type="ARBA" id="ARBA00023237"/>
    </source>
</evidence>
<reference evidence="10 11" key="1">
    <citation type="submission" date="2024-03" db="EMBL/GenBank/DDBJ databases">
        <title>Sequence of Lycoming College Course Isolates.</title>
        <authorList>
            <person name="Plotts O."/>
            <person name="Newman J."/>
        </authorList>
    </citation>
    <scope>NUCLEOTIDE SEQUENCE [LARGE SCALE GENOMIC DNA]</scope>
    <source>
        <strain evidence="10 11">CJB-3</strain>
    </source>
</reference>
<gene>
    <name evidence="10" type="ORF">WAE58_17395</name>
</gene>
<dbReference type="Gene3D" id="2.170.130.10">
    <property type="entry name" value="TonB-dependent receptor, plug domain"/>
    <property type="match status" value="1"/>
</dbReference>
<evidence type="ECO:0000313" key="10">
    <source>
        <dbReference type="EMBL" id="MEJ2904220.1"/>
    </source>
</evidence>
<dbReference type="EMBL" id="JBBEUB010000006">
    <property type="protein sequence ID" value="MEJ2904220.1"/>
    <property type="molecule type" value="Genomic_DNA"/>
</dbReference>
<evidence type="ECO:0000256" key="7">
    <source>
        <dbReference type="PROSITE-ProRule" id="PRU01360"/>
    </source>
</evidence>
<sequence length="1082" mass="118635">MKKFSLIFSCSFFLAFYSFAQQVIRGKVMDASNGTGIPGASVLVKGASTGTSTQSNGSYSISVPANATTLVVKYLGFISQEVAIDGRTEINISLMQDSESLSEVVVTALGIKRSERSLGYSTQEVKGDNLTLTKEQNVIGSLAGKIAGVQVVGSSGASMGGTQKIKIRGVNSLAGSDQPLIVVDGTPISNSNFSNGGGGASGSDGSYTGADYGNVAQDINPDDIESVNVLKGPAASALYGLRGQYGVIMITTKKGAKGPKKVDVQFSSAFSIEKVGNLMPMQNLYGAGSKQTWNTLDNGQKYVQMDYDESWGPKMDGTPVRQVFSFYPQDPTYGQETPFVPHPNNIKDFFETGNNAVNSISVSGGGENSTFRLSYTNGNINGIEPNTWLRRNNLGLNASLDVTTKLTASANINYAGNKGQRPSQGYDGGSRNFVQWFQRNIDMKRLKDYKYADGTFLHWNLDVPNSDGSLDSYQPLYWNNPYFEANENLNNDDRDRIFGDIGLTYQVLPELKLSGFVRTDSYIQNIEERSAVGGRYLSSFSTGKYQNKEMNYEFLGQYNKSWDDFSLAANIGSNIYTRKYNYLLEKTEGGLISPDFYNIAASKDRPTVTSYLLRQQIRSLYAMASFGYKNIYYLDASIRNDNTSTLPKKNNSYYYPSVSGSMVFGELLKWKPLSYGKVRLSYAIAGSNVSPYRTSFVYGIGGIYDGPLGTINTIYVPDDIKNPELKPSFAHSYEAGLDLKFLNNRLGVDFTLYKQQNKDQIIELKVSGTTGFNTTIINAGEIENKGVELTLNGSPIRSQNFSWDAAFNFAHSKNLIKKLGTDSKVYPISSNTYAGKSVFLNSYELGSYGSLIGQAYQRDPATGKILLGANNMPLYTPATHNFGTVLPQYTGGFLNTFNLWKFSIAAMIDFQKGGRFFSWSKMLAQKSGQAEETAAMNDKGHNIRDAVAEGGGIKINGVYAPGTVINGTDVSGQEASPYVEARAYYRNTLGTNVYEEYLYDASYIKLRELSIGYTFDKKMFSKLPFRSLKLAFIARNPVMIWQKAPKGLDPSELSSGSSSISWLETGGLNTVRSYGLNLNINF</sequence>
<protein>
    <submittedName>
        <fullName evidence="10">SusC/RagA family TonB-linked outer membrane protein</fullName>
    </submittedName>
</protein>
<keyword evidence="5 7" id="KW-0472">Membrane</keyword>
<dbReference type="Gene3D" id="2.40.170.20">
    <property type="entry name" value="TonB-dependent receptor, beta-barrel domain"/>
    <property type="match status" value="1"/>
</dbReference>
<comment type="caution">
    <text evidence="10">The sequence shown here is derived from an EMBL/GenBank/DDBJ whole genome shotgun (WGS) entry which is preliminary data.</text>
</comment>
<evidence type="ECO:0000256" key="2">
    <source>
        <dbReference type="ARBA" id="ARBA00022448"/>
    </source>
</evidence>
<dbReference type="InterPro" id="IPR023996">
    <property type="entry name" value="TonB-dep_OMP_SusC/RagA"/>
</dbReference>
<dbReference type="InterPro" id="IPR036942">
    <property type="entry name" value="Beta-barrel_TonB_sf"/>
</dbReference>
<keyword evidence="11" id="KW-1185">Reference proteome</keyword>
<keyword evidence="8" id="KW-0732">Signal</keyword>
<feature type="signal peptide" evidence="8">
    <location>
        <begin position="1"/>
        <end position="20"/>
    </location>
</feature>
<proteinExistence type="inferred from homology"/>
<dbReference type="PROSITE" id="PS52016">
    <property type="entry name" value="TONB_DEPENDENT_REC_3"/>
    <property type="match status" value="1"/>
</dbReference>
<evidence type="ECO:0000256" key="3">
    <source>
        <dbReference type="ARBA" id="ARBA00022452"/>
    </source>
</evidence>
<evidence type="ECO:0000256" key="5">
    <source>
        <dbReference type="ARBA" id="ARBA00023136"/>
    </source>
</evidence>
<feature type="chain" id="PRO_5047377810" evidence="8">
    <location>
        <begin position="21"/>
        <end position="1082"/>
    </location>
</feature>
<dbReference type="SUPFAM" id="SSF56935">
    <property type="entry name" value="Porins"/>
    <property type="match status" value="1"/>
</dbReference>
<evidence type="ECO:0000313" key="11">
    <source>
        <dbReference type="Proteomes" id="UP001378956"/>
    </source>
</evidence>
<keyword evidence="4 7" id="KW-0812">Transmembrane</keyword>
<dbReference type="InterPro" id="IPR037066">
    <property type="entry name" value="Plug_dom_sf"/>
</dbReference>
<dbReference type="InterPro" id="IPR008969">
    <property type="entry name" value="CarboxyPept-like_regulatory"/>
</dbReference>
<feature type="domain" description="TonB-dependent receptor plug" evidence="9">
    <location>
        <begin position="116"/>
        <end position="247"/>
    </location>
</feature>
<dbReference type="SUPFAM" id="SSF49464">
    <property type="entry name" value="Carboxypeptidase regulatory domain-like"/>
    <property type="match status" value="1"/>
</dbReference>